<keyword evidence="3" id="KW-1185">Reference proteome</keyword>
<dbReference type="RefSeq" id="WP_130158693.1">
    <property type="nucleotide sequence ID" value="NZ_SGIS01000021.1"/>
</dbReference>
<evidence type="ECO:0000313" key="2">
    <source>
        <dbReference type="EMBL" id="RZF63827.1"/>
    </source>
</evidence>
<accession>A0A4Q6Y3E5</accession>
<reference evidence="2 3" key="1">
    <citation type="submission" date="2019-02" db="EMBL/GenBank/DDBJ databases">
        <authorList>
            <person name="Li Y."/>
        </authorList>
    </citation>
    <scope>NUCLEOTIDE SEQUENCE [LARGE SCALE GENOMIC DNA]</scope>
    <source>
        <strain evidence="2 3">3-7</strain>
    </source>
</reference>
<proteinExistence type="predicted"/>
<dbReference type="OrthoDB" id="7059994at2"/>
<organism evidence="2 3">
    <name type="scientific">Sphingomonas populi</name>
    <dbReference type="NCBI Taxonomy" id="2484750"/>
    <lineage>
        <taxon>Bacteria</taxon>
        <taxon>Pseudomonadati</taxon>
        <taxon>Pseudomonadota</taxon>
        <taxon>Alphaproteobacteria</taxon>
        <taxon>Sphingomonadales</taxon>
        <taxon>Sphingomonadaceae</taxon>
        <taxon>Sphingomonas</taxon>
    </lineage>
</organism>
<evidence type="ECO:0000313" key="3">
    <source>
        <dbReference type="Proteomes" id="UP000292085"/>
    </source>
</evidence>
<dbReference type="Proteomes" id="UP000292085">
    <property type="component" value="Unassembled WGS sequence"/>
</dbReference>
<name>A0A4Q6Y3E5_9SPHN</name>
<sequence length="450" mass="49198">MNLDLFSGAGNVTPERTGKPNLYRTGEIKSASMSLSFIATGEIGTAAVQALAARLNYDAGVRGAPSKKYVAAVGATINDLLRAASYDPVRACSRPLSSGSFSDRVVGYRPFVRVLDDLVAQRYIGIDKGYHDSSDPYASYVTRVWATSKLFNYLAGLHVTPSNRAEHFARVQQSIDPTSIIRLKGTKPTREGKYEFEAPAVPVNINDAAVAALAEPVRTLNAFLFAQVIDGGEFDGLYRSFNLGDHPAFAWNMGGRLYNANGGYQQDAKDVRSGITFNRMPTVEIDITASHLTILHGLMGVQLPAGDDPYAATGLPREIAKAWVAMTLGHDDYHANWTPKVSGRLKGNELLNGKSLQKAFPIAKVQELVLRKLPVLQGWDGNPIKWADLQFIESEIILATMLKLMKFCNAPSLPVHDSLIIPKDNTEMGTAFLKYCFKKKVGVDPYVKIK</sequence>
<dbReference type="AlphaFoldDB" id="A0A4Q6Y3E5"/>
<comment type="caution">
    <text evidence="2">The sequence shown here is derived from an EMBL/GenBank/DDBJ whole genome shotgun (WGS) entry which is preliminary data.</text>
</comment>
<feature type="region of interest" description="Disordered" evidence="1">
    <location>
        <begin position="1"/>
        <end position="20"/>
    </location>
</feature>
<protein>
    <submittedName>
        <fullName evidence="2">Uncharacterized protein</fullName>
    </submittedName>
</protein>
<dbReference type="EMBL" id="SGIS01000021">
    <property type="protein sequence ID" value="RZF63827.1"/>
    <property type="molecule type" value="Genomic_DNA"/>
</dbReference>
<evidence type="ECO:0000256" key="1">
    <source>
        <dbReference type="SAM" id="MobiDB-lite"/>
    </source>
</evidence>
<gene>
    <name evidence="2" type="ORF">EWE75_14445</name>
</gene>